<dbReference type="InterPro" id="IPR027351">
    <property type="entry name" value="(+)RNA_virus_helicase_core_dom"/>
</dbReference>
<dbReference type="InterPro" id="IPR027417">
    <property type="entry name" value="P-loop_NTPase"/>
</dbReference>
<dbReference type="SUPFAM" id="SSF52540">
    <property type="entry name" value="P-loop containing nucleoside triphosphate hydrolases"/>
    <property type="match status" value="1"/>
</dbReference>
<dbReference type="AlphaFoldDB" id="A0A2S3WBL8"/>
<dbReference type="GO" id="GO:0000725">
    <property type="term" value="P:recombinational repair"/>
    <property type="evidence" value="ECO:0007669"/>
    <property type="project" value="TreeGrafter"/>
</dbReference>
<keyword evidence="3" id="KW-0378">Hydrolase</keyword>
<keyword evidence="3" id="KW-0067">ATP-binding</keyword>
<feature type="domain" description="(+)RNA virus helicase C-terminal" evidence="2">
    <location>
        <begin position="135"/>
        <end position="331"/>
    </location>
</feature>
<reference evidence="3 4" key="1">
    <citation type="submission" date="2016-08" db="EMBL/GenBank/DDBJ databases">
        <authorList>
            <person name="Seilhamer J.J."/>
        </authorList>
    </citation>
    <scope>NUCLEOTIDE SEQUENCE [LARGE SCALE GENOMIC DNA]</scope>
    <source>
        <strain evidence="3 4">KT-27</strain>
    </source>
</reference>
<dbReference type="GO" id="GO:0005524">
    <property type="term" value="F:ATP binding"/>
    <property type="evidence" value="ECO:0007669"/>
    <property type="project" value="InterPro"/>
</dbReference>
<sequence length="354" mass="41606">MDKRVMFAVAGSGKTSEIISRLTEKKRAIIITYTENNFNHLRTKVMDKFGYMPKHITVITYFSFLHGFCYRPLLQQKMKTKGLYLKLPSDAVTRARNKMSHYRHPSGRLYYNRLAKFLDETKSHPDVIRRLERFYDQIFVDEVQDFAANDFNLLMALSPVKTDVLLVGDFHQHTFDTSRDGKINCNLHSNIDRYEKRFRDSGYVVDKDTLKNSWRCGTTVCDFIRGNLNIQIFPVKERHTAIVNIEDQAQADEIHRDDRIVKLFYDTHNRYGCWSNNWGASKGLDHYEDVCIVLSKAQWKLYSDGNLHSLKPRTKNKLYVACTRARGKIYFTPETYFDTHYKANQQQPVTPWPQ</sequence>
<reference evidence="3 4" key="2">
    <citation type="submission" date="2018-03" db="EMBL/GenBank/DDBJ databases">
        <title>Draft genome of Pseudomonas putida strain KT-27.</title>
        <authorList>
            <person name="Yoshizawa S."/>
            <person name="Khan N.H."/>
            <person name="Nishimura M."/>
            <person name="Chiura H.X."/>
            <person name="Ogura Y."/>
            <person name="Hayashi T."/>
            <person name="Kogure K."/>
        </authorList>
    </citation>
    <scope>NUCLEOTIDE SEQUENCE [LARGE SCALE GENOMIC DNA]</scope>
    <source>
        <strain evidence="3 4">KT-27</strain>
    </source>
</reference>
<dbReference type="GO" id="GO:0043138">
    <property type="term" value="F:3'-5' DNA helicase activity"/>
    <property type="evidence" value="ECO:0007669"/>
    <property type="project" value="TreeGrafter"/>
</dbReference>
<evidence type="ECO:0000259" key="2">
    <source>
        <dbReference type="Pfam" id="PF01443"/>
    </source>
</evidence>
<name>A0A2S3WBL8_PSEPU</name>
<dbReference type="Proteomes" id="UP000237194">
    <property type="component" value="Unassembled WGS sequence"/>
</dbReference>
<evidence type="ECO:0000313" key="4">
    <source>
        <dbReference type="Proteomes" id="UP000237194"/>
    </source>
</evidence>
<evidence type="ECO:0000313" key="3">
    <source>
        <dbReference type="EMBL" id="POF88342.1"/>
    </source>
</evidence>
<keyword evidence="3" id="KW-0547">Nucleotide-binding</keyword>
<dbReference type="Gene3D" id="3.40.50.300">
    <property type="entry name" value="P-loop containing nucleotide triphosphate hydrolases"/>
    <property type="match status" value="1"/>
</dbReference>
<dbReference type="GO" id="GO:0003677">
    <property type="term" value="F:DNA binding"/>
    <property type="evidence" value="ECO:0007669"/>
    <property type="project" value="InterPro"/>
</dbReference>
<dbReference type="PANTHER" id="PTHR11070">
    <property type="entry name" value="UVRD / RECB / PCRA DNA HELICASE FAMILY MEMBER"/>
    <property type="match status" value="1"/>
</dbReference>
<dbReference type="PANTHER" id="PTHR11070:SF2">
    <property type="entry name" value="ATP-DEPENDENT DNA HELICASE SRS2"/>
    <property type="match status" value="1"/>
</dbReference>
<gene>
    <name evidence="3" type="ORF">BGP80_10345</name>
</gene>
<dbReference type="EMBL" id="MIND01000018">
    <property type="protein sequence ID" value="POF88342.1"/>
    <property type="molecule type" value="Genomic_DNA"/>
</dbReference>
<dbReference type="RefSeq" id="WP_103436534.1">
    <property type="nucleotide sequence ID" value="NZ_MIND01000018.1"/>
</dbReference>
<proteinExistence type="predicted"/>
<comment type="caution">
    <text evidence="3">The sequence shown here is derived from an EMBL/GenBank/DDBJ whole genome shotgun (WGS) entry which is preliminary data.</text>
</comment>
<dbReference type="Pfam" id="PF01443">
    <property type="entry name" value="Viral_helicase1"/>
    <property type="match status" value="1"/>
</dbReference>
<accession>A0A2S3WBL8</accession>
<dbReference type="InterPro" id="IPR000212">
    <property type="entry name" value="DNA_helicase_UvrD/REP"/>
</dbReference>
<protein>
    <recommendedName>
        <fullName evidence="1">DNA 3'-5' helicase II</fullName>
    </recommendedName>
</protein>
<organism evidence="3 4">
    <name type="scientific">Pseudomonas putida</name>
    <name type="common">Arthrobacter siderocapsulatus</name>
    <dbReference type="NCBI Taxonomy" id="303"/>
    <lineage>
        <taxon>Bacteria</taxon>
        <taxon>Pseudomonadati</taxon>
        <taxon>Pseudomonadota</taxon>
        <taxon>Gammaproteobacteria</taxon>
        <taxon>Pseudomonadales</taxon>
        <taxon>Pseudomonadaceae</taxon>
        <taxon>Pseudomonas</taxon>
    </lineage>
</organism>
<keyword evidence="3" id="KW-0347">Helicase</keyword>
<evidence type="ECO:0000256" key="1">
    <source>
        <dbReference type="ARBA" id="ARBA00034923"/>
    </source>
</evidence>